<feature type="domain" description="Acyl-CoA dehydrogenase/oxidase C-terminal" evidence="2">
    <location>
        <begin position="108"/>
        <end position="220"/>
    </location>
</feature>
<evidence type="ECO:0000313" key="4">
    <source>
        <dbReference type="Proteomes" id="UP000647860"/>
    </source>
</evidence>
<protein>
    <recommendedName>
        <fullName evidence="2">Acyl-CoA dehydrogenase/oxidase C-terminal domain-containing protein</fullName>
    </recommendedName>
</protein>
<keyword evidence="4" id="KW-1185">Reference proteome</keyword>
<reference evidence="3 4" key="1">
    <citation type="submission" date="2021-01" db="EMBL/GenBank/DDBJ databases">
        <title>Whole genome shotgun sequence of Verrucosispora gifhornensis NBRC 16317.</title>
        <authorList>
            <person name="Komaki H."/>
            <person name="Tamura T."/>
        </authorList>
    </citation>
    <scope>NUCLEOTIDE SEQUENCE [LARGE SCALE GENOMIC DNA]</scope>
    <source>
        <strain evidence="3 4">NBRC 16317</strain>
    </source>
</reference>
<dbReference type="RefSeq" id="WP_102659330.1">
    <property type="nucleotide sequence ID" value="NZ_BAAAGZ010000009.1"/>
</dbReference>
<dbReference type="InterPro" id="IPR036250">
    <property type="entry name" value="AcylCo_DH-like_C"/>
</dbReference>
<evidence type="ECO:0000259" key="2">
    <source>
        <dbReference type="Pfam" id="PF00441"/>
    </source>
</evidence>
<dbReference type="InterPro" id="IPR009075">
    <property type="entry name" value="AcylCo_DH/oxidase_C"/>
</dbReference>
<dbReference type="Gene3D" id="1.20.140.10">
    <property type="entry name" value="Butyryl-CoA Dehydrogenase, subunit A, domain 3"/>
    <property type="match status" value="1"/>
</dbReference>
<evidence type="ECO:0000313" key="3">
    <source>
        <dbReference type="EMBL" id="GIJ15185.1"/>
    </source>
</evidence>
<sequence length="236" mass="24703">MTVDAVAQWTRPYDRARSYGVEAALADLYDRIAGGSLVAGPTGQALAPGPVGRAAERVWPGGTPLRGLAGVTTVALPAPVRDADLTALRGLPGPDRSGWASYRIWLLGLAWLRLGSSAGLLDRIRAHLAGRRAADGPLLRQQLVQAALAEAVTDQLTVQALLTDADRPAESDPDPSAESVADLVQAHHQLTAADHALLPVLGAAGFTQDGPGRAVYLSHLLADVYLPAHHDVRPPT</sequence>
<dbReference type="Proteomes" id="UP000647860">
    <property type="component" value="Unassembled WGS sequence"/>
</dbReference>
<evidence type="ECO:0000256" key="1">
    <source>
        <dbReference type="ARBA" id="ARBA00022630"/>
    </source>
</evidence>
<proteinExistence type="predicted"/>
<dbReference type="EMBL" id="BOPA01000014">
    <property type="protein sequence ID" value="GIJ15185.1"/>
    <property type="molecule type" value="Genomic_DNA"/>
</dbReference>
<keyword evidence="1" id="KW-0285">Flavoprotein</keyword>
<organism evidence="3 4">
    <name type="scientific">Micromonospora gifhornensis</name>
    <dbReference type="NCBI Taxonomy" id="84594"/>
    <lineage>
        <taxon>Bacteria</taxon>
        <taxon>Bacillati</taxon>
        <taxon>Actinomycetota</taxon>
        <taxon>Actinomycetes</taxon>
        <taxon>Micromonosporales</taxon>
        <taxon>Micromonosporaceae</taxon>
        <taxon>Micromonospora</taxon>
    </lineage>
</organism>
<gene>
    <name evidence="3" type="ORF">Vgi01_18690</name>
</gene>
<accession>A0ABQ4IBG1</accession>
<name>A0ABQ4IBG1_9ACTN</name>
<dbReference type="Pfam" id="PF00441">
    <property type="entry name" value="Acyl-CoA_dh_1"/>
    <property type="match status" value="1"/>
</dbReference>
<dbReference type="SUPFAM" id="SSF47203">
    <property type="entry name" value="Acyl-CoA dehydrogenase C-terminal domain-like"/>
    <property type="match status" value="1"/>
</dbReference>
<comment type="caution">
    <text evidence="3">The sequence shown here is derived from an EMBL/GenBank/DDBJ whole genome shotgun (WGS) entry which is preliminary data.</text>
</comment>